<keyword evidence="3" id="KW-1185">Reference proteome</keyword>
<gene>
    <name evidence="2" type="ORF">VP1G_08716</name>
</gene>
<evidence type="ECO:0000256" key="1">
    <source>
        <dbReference type="SAM" id="MobiDB-lite"/>
    </source>
</evidence>
<evidence type="ECO:0000313" key="3">
    <source>
        <dbReference type="Proteomes" id="UP000078576"/>
    </source>
</evidence>
<dbReference type="OrthoDB" id="5239544at2759"/>
<feature type="region of interest" description="Disordered" evidence="1">
    <location>
        <begin position="210"/>
        <end position="239"/>
    </location>
</feature>
<feature type="region of interest" description="Disordered" evidence="1">
    <location>
        <begin position="161"/>
        <end position="181"/>
    </location>
</feature>
<dbReference type="EMBL" id="KN714780">
    <property type="protein sequence ID" value="KUI61573.1"/>
    <property type="molecule type" value="Genomic_DNA"/>
</dbReference>
<dbReference type="Proteomes" id="UP000078576">
    <property type="component" value="Unassembled WGS sequence"/>
</dbReference>
<name>A0A194VCF5_CYTMA</name>
<reference evidence="3" key="1">
    <citation type="submission" date="2014-12" db="EMBL/GenBank/DDBJ databases">
        <title>Genome Sequence of Valsa Canker Pathogens Uncovers a Specific Adaption of Colonization on Woody Bark.</title>
        <authorList>
            <person name="Yin Z."/>
            <person name="Liu H."/>
            <person name="Gao X."/>
            <person name="Li Z."/>
            <person name="Song N."/>
            <person name="Ke X."/>
            <person name="Dai Q."/>
            <person name="Wu Y."/>
            <person name="Sun Y."/>
            <person name="Xu J.-R."/>
            <person name="Kang Z.K."/>
            <person name="Wang L."/>
            <person name="Huang L."/>
        </authorList>
    </citation>
    <scope>NUCLEOTIDE SEQUENCE [LARGE SCALE GENOMIC DNA]</scope>
    <source>
        <strain evidence="3">SXYL134</strain>
    </source>
</reference>
<evidence type="ECO:0000313" key="2">
    <source>
        <dbReference type="EMBL" id="KUI61573.1"/>
    </source>
</evidence>
<organism evidence="2 3">
    <name type="scientific">Cytospora mali</name>
    <name type="common">Apple Valsa canker fungus</name>
    <name type="synonym">Valsa mali</name>
    <dbReference type="NCBI Taxonomy" id="578113"/>
    <lineage>
        <taxon>Eukaryota</taxon>
        <taxon>Fungi</taxon>
        <taxon>Dikarya</taxon>
        <taxon>Ascomycota</taxon>
        <taxon>Pezizomycotina</taxon>
        <taxon>Sordariomycetes</taxon>
        <taxon>Sordariomycetidae</taxon>
        <taxon>Diaporthales</taxon>
        <taxon>Cytosporaceae</taxon>
        <taxon>Cytospora</taxon>
    </lineage>
</organism>
<protein>
    <submittedName>
        <fullName evidence="2">Uncharacterized protein</fullName>
    </submittedName>
</protein>
<sequence>MEGATDREREVANCLFQIEKLTGADARAVLRLLATDDATFSEAQCSHIARVVDGTLHKNPRDAINAWLTCASALEAAINWEKTFASYARPGHVSFGLRNCGAKDPDNMQTDVFLQEQPDAYNNQNVGDGMTVALLGPKDSFDSTNYPGIINRGHMTVHYHHHHHHHYNDYNHSSPDQSIPSIVPQKRERDEEDEQYAKAMNALLGTYEPGADVAASTSPSKRARLQEPEAETYNTEPEKVKAEVETGQLLLVKDSETKTKTMQGKTCKYCGVQFTKRHNKPQRGGALPCRHHVGDLVPYSPGINVGTSSNVKMLYQAWNCCDAAPADLGCVFTRHKAK</sequence>
<proteinExistence type="predicted"/>
<dbReference type="AlphaFoldDB" id="A0A194VCF5"/>
<accession>A0A194VCF5</accession>